<dbReference type="SUPFAM" id="SSF69279">
    <property type="entry name" value="Phage tail proteins"/>
    <property type="match status" value="1"/>
</dbReference>
<dbReference type="AlphaFoldDB" id="A0A1K1LNC9"/>
<dbReference type="Pfam" id="PF04717">
    <property type="entry name" value="Phage_base_V"/>
    <property type="match status" value="1"/>
</dbReference>
<evidence type="ECO:0000313" key="5">
    <source>
        <dbReference type="Proteomes" id="UP001326715"/>
    </source>
</evidence>
<evidence type="ECO:0000313" key="3">
    <source>
        <dbReference type="EMBL" id="WQG89387.1"/>
    </source>
</evidence>
<dbReference type="RefSeq" id="WP_072356552.1">
    <property type="nucleotide sequence ID" value="NZ_CBHWAX010000010.1"/>
</dbReference>
<dbReference type="InterPro" id="IPR037026">
    <property type="entry name" value="Vgr_OB-fold_dom_sf"/>
</dbReference>
<feature type="domain" description="Gp5/Type VI secretion system Vgr protein OB-fold" evidence="1">
    <location>
        <begin position="379"/>
        <end position="453"/>
    </location>
</feature>
<name>A0A1K1LNC9_9BACT</name>
<dbReference type="SUPFAM" id="SSF69255">
    <property type="entry name" value="gp5 N-terminal domain-like"/>
    <property type="match status" value="1"/>
</dbReference>
<dbReference type="EMBL" id="FPIZ01000001">
    <property type="protein sequence ID" value="SFW12401.1"/>
    <property type="molecule type" value="Genomic_DNA"/>
</dbReference>
<accession>A0A1K1LNC9</accession>
<reference evidence="2 4" key="1">
    <citation type="submission" date="2016-11" db="EMBL/GenBank/DDBJ databases">
        <authorList>
            <person name="Jaros S."/>
            <person name="Januszkiewicz K."/>
            <person name="Wedrychowicz H."/>
        </authorList>
    </citation>
    <scope>NUCLEOTIDE SEQUENCE [LARGE SCALE GENOMIC DNA]</scope>
    <source>
        <strain evidence="2 4">DSM 784</strain>
    </source>
</reference>
<evidence type="ECO:0000259" key="1">
    <source>
        <dbReference type="Pfam" id="PF04717"/>
    </source>
</evidence>
<dbReference type="InterPro" id="IPR006533">
    <property type="entry name" value="T6SS_Vgr_RhsGE"/>
</dbReference>
<dbReference type="Proteomes" id="UP001326715">
    <property type="component" value="Chromosome"/>
</dbReference>
<organism evidence="2 4">
    <name type="scientific">Chitinophaga sancti</name>
    <dbReference type="NCBI Taxonomy" id="1004"/>
    <lineage>
        <taxon>Bacteria</taxon>
        <taxon>Pseudomonadati</taxon>
        <taxon>Bacteroidota</taxon>
        <taxon>Chitinophagia</taxon>
        <taxon>Chitinophagales</taxon>
        <taxon>Chitinophagaceae</taxon>
        <taxon>Chitinophaga</taxon>
    </lineage>
</organism>
<dbReference type="OrthoDB" id="1907165at2"/>
<dbReference type="NCBIfam" id="TIGR01646">
    <property type="entry name" value="vgr_GE"/>
    <property type="match status" value="1"/>
</dbReference>
<dbReference type="Proteomes" id="UP000183788">
    <property type="component" value="Unassembled WGS sequence"/>
</dbReference>
<reference evidence="3 5" key="2">
    <citation type="submission" date="2023-11" db="EMBL/GenBank/DDBJ databases">
        <title>MicrobeMod: A computational toolkit for identifying prokaryotic methylation and restriction-modification with nanopore sequencing.</title>
        <authorList>
            <person name="Crits-Christoph A."/>
            <person name="Kang S.C."/>
            <person name="Lee H."/>
            <person name="Ostrov N."/>
        </authorList>
    </citation>
    <scope>NUCLEOTIDE SEQUENCE [LARGE SCALE GENOMIC DNA]</scope>
    <source>
        <strain evidence="3 5">ATCC 23090</strain>
    </source>
</reference>
<keyword evidence="5" id="KW-1185">Reference proteome</keyword>
<dbReference type="Pfam" id="PF05954">
    <property type="entry name" value="Phage_GPD"/>
    <property type="match status" value="1"/>
</dbReference>
<protein>
    <submittedName>
        <fullName evidence="2">Rhs element Vgr protein</fullName>
    </submittedName>
    <submittedName>
        <fullName evidence="3">Type VI secretion system tip protein VgrG</fullName>
    </submittedName>
</protein>
<dbReference type="STRING" id="1004.SAMN05661012_00072"/>
<sequence>MEEILIPNDSQHDVATYTLLVNGTAVSPDYQILSITVTKEINRIPMARIILRDGEAPDKTFAISDEDLFIPGKSIVIRIGRDGDNTQIFKGVITRHAIKVKENGNGELQIECRDDAMHMTLGRHSRYFEQVKDSEVFDDLIGKYALSSETQTTTLTHKELVQHHLSDWDFMLLRAEANGMLVNADDGKVIIKKPDTTAAPVLQVSYGSSVLEFEADIDARRQWKNVAARSWDYSNQQLFQADTDGVSYSEHGNLSGQDLSAAMKQLPFELHHSGHRLEQELQDWVNGTMLKSRMSKIRGRARFSGFAGIKPGDMVKLDGVGNRFKGNAFVTAVRQELGKGMWDTHIQFGLDPTPYAFLHHDMNDAPAAGLAGGIRGLQIGIVVQLENDPDGQDRILVRIPVIDNDAQGIWTRIASLDAGKDRGAFFRPEIGDEVIVGFINDDPRDAVVLGMLHSSAKPAPIKAQDANNEKGFTTRSKMHISFNDDTKTISIDTPAGNKIVLDEAGQQITITDQNSNKVTMDSGGVSMESPMDIKLKAGANLSLEAAASLTIKANSLSMQANADASLSGGASTKLTSSGITEITGSLVKIN</sequence>
<proteinExistence type="predicted"/>
<dbReference type="EMBL" id="CP140154">
    <property type="protein sequence ID" value="WQG89387.1"/>
    <property type="molecule type" value="Genomic_DNA"/>
</dbReference>
<evidence type="ECO:0000313" key="4">
    <source>
        <dbReference type="Proteomes" id="UP000183788"/>
    </source>
</evidence>
<gene>
    <name evidence="3" type="primary">vgrG</name>
    <name evidence="2" type="ORF">SAMN05661012_00072</name>
    <name evidence="3" type="ORF">SR876_31130</name>
</gene>
<dbReference type="Gene3D" id="2.40.50.230">
    <property type="entry name" value="Gp5 N-terminal domain"/>
    <property type="match status" value="1"/>
</dbReference>
<evidence type="ECO:0000313" key="2">
    <source>
        <dbReference type="EMBL" id="SFW12401.1"/>
    </source>
</evidence>
<dbReference type="InterPro" id="IPR006531">
    <property type="entry name" value="Gp5/Vgr_OB"/>
</dbReference>